<reference evidence="1 2" key="1">
    <citation type="journal article" date="2013" name="Genome Biol. Evol.">
        <title>Complete genomes of two dipteran-associated spiroplasmas provided insights into the origin, dynamics, and impacts of viral invasion in spiroplasma.</title>
        <authorList>
            <person name="Ku C."/>
            <person name="Lo W.S."/>
            <person name="Chen L.L."/>
            <person name="Kuo C.H."/>
        </authorList>
    </citation>
    <scope>NUCLEOTIDE SEQUENCE [LARGE SCALE GENOMIC DNA]</scope>
    <source>
        <strain evidence="1 2">DF-1</strain>
    </source>
</reference>
<keyword evidence="2" id="KW-1185">Reference proteome</keyword>
<name>R4U3C3_9MOLU</name>
<dbReference type="PATRIC" id="fig|1276227.3.peg.415"/>
<dbReference type="EMBL" id="CP005077">
    <property type="protein sequence ID" value="AGM24998.1"/>
    <property type="molecule type" value="Genomic_DNA"/>
</dbReference>
<gene>
    <name evidence="1" type="ORF">SCHRY_v1c04160</name>
</gene>
<accession>R4U3C3</accession>
<sequence length="226" mass="24695">MLPKEQRKDLMTLGVIAAPSIWPNDPKHVTAQEIKNALKNNVQTAIEQIQPKAKLNVDYDFTVSRDDHGAIIDTLDFTSSIAANRTVYVIVRSLDDSGYLKNVSNAKDVVFTQDTRSDISTVDTIAAPLTVPAEDGNAVTEAEVRAALNPKVVDAVNALDPTPNVSINDLTYAIYTDEQAETILPDTIDLVGDAYPVWIIITAESNNQKIWGKTQTPINVILPKIV</sequence>
<dbReference type="AlphaFoldDB" id="R4U3C3"/>
<organism evidence="1 2">
    <name type="scientific">Spiroplasma chrysopicola DF-1</name>
    <dbReference type="NCBI Taxonomy" id="1276227"/>
    <lineage>
        <taxon>Bacteria</taxon>
        <taxon>Bacillati</taxon>
        <taxon>Mycoplasmatota</taxon>
        <taxon>Mollicutes</taxon>
        <taxon>Entomoplasmatales</taxon>
        <taxon>Spiroplasmataceae</taxon>
        <taxon>Spiroplasma</taxon>
    </lineage>
</organism>
<dbReference type="InterPro" id="IPR007880">
    <property type="entry name" value="Spiralin"/>
</dbReference>
<evidence type="ECO:0000313" key="1">
    <source>
        <dbReference type="EMBL" id="AGM24998.1"/>
    </source>
</evidence>
<dbReference type="KEGG" id="scr:SCHRY_v1c04160"/>
<protein>
    <submittedName>
        <fullName evidence="1">Uncharacterized protein</fullName>
    </submittedName>
</protein>
<evidence type="ECO:0000313" key="2">
    <source>
        <dbReference type="Proteomes" id="UP000013964"/>
    </source>
</evidence>
<dbReference type="Pfam" id="PF05215">
    <property type="entry name" value="Spiralin"/>
    <property type="match status" value="1"/>
</dbReference>
<proteinExistence type="predicted"/>
<dbReference type="GO" id="GO:0016020">
    <property type="term" value="C:membrane"/>
    <property type="evidence" value="ECO:0007669"/>
    <property type="project" value="InterPro"/>
</dbReference>
<dbReference type="HOGENOM" id="CLU_1224114_0_0_14"/>
<dbReference type="STRING" id="1276227.SCHRY_v1c04160"/>
<dbReference type="Proteomes" id="UP000013964">
    <property type="component" value="Chromosome"/>
</dbReference>